<evidence type="ECO:0000256" key="1">
    <source>
        <dbReference type="ARBA" id="ARBA00022690"/>
    </source>
</evidence>
<dbReference type="OrthoDB" id="9794834at2"/>
<keyword evidence="1" id="KW-0646">Protease inhibitor</keyword>
<reference evidence="5 6" key="2">
    <citation type="submission" date="2019-03" db="EMBL/GenBank/DDBJ databases">
        <title>Bradyrhizobium strains diversity.</title>
        <authorList>
            <person name="Urquiaga M.C.O."/>
            <person name="Hungria M."/>
            <person name="Delamuta J.R.M."/>
            <person name="Klepa M.S."/>
        </authorList>
    </citation>
    <scope>NUCLEOTIDE SEQUENCE [LARGE SCALE GENOMIC DNA]</scope>
    <source>
        <strain evidence="5 6">CNPSo 3426</strain>
    </source>
</reference>
<dbReference type="Pfam" id="PF06114">
    <property type="entry name" value="Peptidase_M78"/>
    <property type="match status" value="1"/>
</dbReference>
<evidence type="ECO:0000256" key="2">
    <source>
        <dbReference type="ARBA" id="ARBA00022704"/>
    </source>
</evidence>
<dbReference type="Gene3D" id="1.10.10.2910">
    <property type="match status" value="1"/>
</dbReference>
<sequence>MVAADYPSAVRAGTMAAARLHQQLDLRQQIEAAGGNVDVFAAIHALDLPLLVRPLQGLLGAYLSDPGPGVLVTTQRPMSIQRFTAAHELGHFRLQHQPSLDDESILRRMPLQAQPTGDFQEVEADAFAVEFMMPRWLVAWHAARQGWTVPDFRRPSAVYQLSLRIGASYEATCWTLARHRFIQATQARELLQTQPREMKVALLEAYQPQDYRGDVWLLTERDAGVRIDGSRNDLFVLRLEEHSGGGYLWDIDQLKESGFAVVRDDLQAIDADGVGGPVIRRVTATPPDTYRGRLALDERRPWDPDPPLATLAVDVDLTGPEQEGLSRAERRRLLEAA</sequence>
<protein>
    <submittedName>
        <fullName evidence="5">ImmA/IrrE family metallo-endopeptidase</fullName>
    </submittedName>
</protein>
<proteinExistence type="predicted"/>
<dbReference type="GO" id="GO:0004869">
    <property type="term" value="F:cysteine-type endopeptidase inhibitor activity"/>
    <property type="evidence" value="ECO:0007669"/>
    <property type="project" value="UniProtKB-KW"/>
</dbReference>
<dbReference type="Gene3D" id="2.60.40.2020">
    <property type="match status" value="1"/>
</dbReference>
<dbReference type="AlphaFoldDB" id="A0A4Y9NMY7"/>
<evidence type="ECO:0000259" key="3">
    <source>
        <dbReference type="Pfam" id="PF06114"/>
    </source>
</evidence>
<name>A0A4Y9NMY7_9BRAD</name>
<dbReference type="RefSeq" id="WP_126261414.1">
    <property type="nucleotide sequence ID" value="NZ_SPQS01000045.1"/>
</dbReference>
<feature type="domain" description="IrrE N-terminal-like" evidence="3">
    <location>
        <begin position="70"/>
        <end position="173"/>
    </location>
</feature>
<dbReference type="InterPro" id="IPR052345">
    <property type="entry name" value="Rad_response_metalloprotease"/>
</dbReference>
<dbReference type="InterPro" id="IPR010359">
    <property type="entry name" value="IrrE_HExxH"/>
</dbReference>
<evidence type="ECO:0000313" key="6">
    <source>
        <dbReference type="Proteomes" id="UP000297700"/>
    </source>
</evidence>
<dbReference type="InterPro" id="IPR036331">
    <property type="entry name" value="Chagasin-like_sf"/>
</dbReference>
<comment type="caution">
    <text evidence="5">The sequence shown here is derived from an EMBL/GenBank/DDBJ whole genome shotgun (WGS) entry which is preliminary data.</text>
</comment>
<dbReference type="SUPFAM" id="SSF141066">
    <property type="entry name" value="ICP-like"/>
    <property type="match status" value="1"/>
</dbReference>
<dbReference type="EMBL" id="SPQU01000037">
    <property type="protein sequence ID" value="TFV30242.1"/>
    <property type="molecule type" value="Genomic_DNA"/>
</dbReference>
<keyword evidence="7" id="KW-1185">Reference proteome</keyword>
<evidence type="ECO:0000313" key="4">
    <source>
        <dbReference type="EMBL" id="TFV30242.1"/>
    </source>
</evidence>
<dbReference type="EMBL" id="SPQS01000045">
    <property type="protein sequence ID" value="TFV68366.1"/>
    <property type="molecule type" value="Genomic_DNA"/>
</dbReference>
<dbReference type="PANTHER" id="PTHR43236">
    <property type="entry name" value="ANTITOXIN HIGA1"/>
    <property type="match status" value="1"/>
</dbReference>
<keyword evidence="2" id="KW-0789">Thiol protease inhibitor</keyword>
<evidence type="ECO:0000313" key="5">
    <source>
        <dbReference type="EMBL" id="TFV68366.1"/>
    </source>
</evidence>
<accession>A0A4Y9NMY7</accession>
<gene>
    <name evidence="5" type="ORF">E4K64_37225</name>
    <name evidence="4" type="ORF">E4K66_36035</name>
</gene>
<organism evidence="5 6">
    <name type="scientific">Bradyrhizobium frederickii</name>
    <dbReference type="NCBI Taxonomy" id="2560054"/>
    <lineage>
        <taxon>Bacteria</taxon>
        <taxon>Pseudomonadati</taxon>
        <taxon>Pseudomonadota</taxon>
        <taxon>Alphaproteobacteria</taxon>
        <taxon>Hyphomicrobiales</taxon>
        <taxon>Nitrobacteraceae</taxon>
        <taxon>Bradyrhizobium</taxon>
    </lineage>
</organism>
<reference evidence="4 7" key="1">
    <citation type="submission" date="2019-03" db="EMBL/GenBank/DDBJ databases">
        <title>Bradyrhizobium strains diversity isolated from Chamaecrista fasciculata.</title>
        <authorList>
            <person name="Urquiaga M.C.O."/>
            <person name="Hungria M."/>
            <person name="Delamuta J.R.M."/>
        </authorList>
    </citation>
    <scope>NUCLEOTIDE SEQUENCE [LARGE SCALE GENOMIC DNA]</scope>
    <source>
        <strain evidence="4 7">CNPSo 3424</strain>
    </source>
</reference>
<dbReference type="Proteomes" id="UP000297700">
    <property type="component" value="Unassembled WGS sequence"/>
</dbReference>
<evidence type="ECO:0000313" key="7">
    <source>
        <dbReference type="Proteomes" id="UP000298225"/>
    </source>
</evidence>
<dbReference type="Proteomes" id="UP000298225">
    <property type="component" value="Unassembled WGS sequence"/>
</dbReference>
<dbReference type="PANTHER" id="PTHR43236:SF1">
    <property type="entry name" value="BLL7220 PROTEIN"/>
    <property type="match status" value="1"/>
</dbReference>
<accession>A0A4Y9KUF2</accession>